<evidence type="ECO:0000313" key="2">
    <source>
        <dbReference type="EMBL" id="PNP55311.1"/>
    </source>
</evidence>
<sequence>MESSPSILGIEGMFPRGSSKASTPAQTSPTYPFKTSPAPKTTGKDKQPSEKQRQQEKIPKTTKGSTTGVTRESITGLPLVGRRLLWHAGGMALPQTYSASKAASAVLLSLTR</sequence>
<gene>
    <name evidence="2" type="ORF">THARTR1_04453</name>
</gene>
<evidence type="ECO:0000256" key="1">
    <source>
        <dbReference type="SAM" id="MobiDB-lite"/>
    </source>
</evidence>
<feature type="compositionally biased region" description="Polar residues" evidence="1">
    <location>
        <begin position="19"/>
        <end position="30"/>
    </location>
</feature>
<evidence type="ECO:0000313" key="3">
    <source>
        <dbReference type="Proteomes" id="UP000236290"/>
    </source>
</evidence>
<proteinExistence type="predicted"/>
<accession>A0A2K0UC07</accession>
<reference evidence="2 3" key="1">
    <citation type="submission" date="2017-02" db="EMBL/GenBank/DDBJ databases">
        <title>Genomes of Trichoderma spp. with biocontrol activity.</title>
        <authorList>
            <person name="Gardiner D."/>
            <person name="Kazan K."/>
            <person name="Vos C."/>
            <person name="Harvey P."/>
        </authorList>
    </citation>
    <scope>NUCLEOTIDE SEQUENCE [LARGE SCALE GENOMIC DNA]</scope>
    <source>
        <strain evidence="2 3">Tr1</strain>
    </source>
</reference>
<dbReference type="AlphaFoldDB" id="A0A2K0UC07"/>
<feature type="compositionally biased region" description="Polar residues" evidence="1">
    <location>
        <begin position="62"/>
        <end position="73"/>
    </location>
</feature>
<organism evidence="2 3">
    <name type="scientific">Trichoderma harzianum</name>
    <name type="common">Hypocrea lixii</name>
    <dbReference type="NCBI Taxonomy" id="5544"/>
    <lineage>
        <taxon>Eukaryota</taxon>
        <taxon>Fungi</taxon>
        <taxon>Dikarya</taxon>
        <taxon>Ascomycota</taxon>
        <taxon>Pezizomycotina</taxon>
        <taxon>Sordariomycetes</taxon>
        <taxon>Hypocreomycetidae</taxon>
        <taxon>Hypocreales</taxon>
        <taxon>Hypocreaceae</taxon>
        <taxon>Trichoderma</taxon>
    </lineage>
</organism>
<feature type="region of interest" description="Disordered" evidence="1">
    <location>
        <begin position="1"/>
        <end position="74"/>
    </location>
</feature>
<name>A0A2K0UC07_TRIHA</name>
<dbReference type="EMBL" id="MTYI01000054">
    <property type="protein sequence ID" value="PNP55311.1"/>
    <property type="molecule type" value="Genomic_DNA"/>
</dbReference>
<protein>
    <submittedName>
        <fullName evidence="2">Uncharacterized protein</fullName>
    </submittedName>
</protein>
<feature type="compositionally biased region" description="Basic and acidic residues" evidence="1">
    <location>
        <begin position="42"/>
        <end position="59"/>
    </location>
</feature>
<dbReference type="Proteomes" id="UP000236290">
    <property type="component" value="Unassembled WGS sequence"/>
</dbReference>
<comment type="caution">
    <text evidence="2">The sequence shown here is derived from an EMBL/GenBank/DDBJ whole genome shotgun (WGS) entry which is preliminary data.</text>
</comment>